<proteinExistence type="predicted"/>
<keyword evidence="3" id="KW-1185">Reference proteome</keyword>
<dbReference type="PANTHER" id="PTHR33112:SF16">
    <property type="entry name" value="HETEROKARYON INCOMPATIBILITY DOMAIN-CONTAINING PROTEIN"/>
    <property type="match status" value="1"/>
</dbReference>
<dbReference type="EMBL" id="JAGMVJ010000006">
    <property type="protein sequence ID" value="KAH7089656.1"/>
    <property type="molecule type" value="Genomic_DNA"/>
</dbReference>
<name>A0A8K0RAF4_9PLEO</name>
<evidence type="ECO:0000313" key="2">
    <source>
        <dbReference type="EMBL" id="KAH7089656.1"/>
    </source>
</evidence>
<evidence type="ECO:0000259" key="1">
    <source>
        <dbReference type="Pfam" id="PF06985"/>
    </source>
</evidence>
<gene>
    <name evidence="2" type="ORF">FB567DRAFT_307226</name>
</gene>
<dbReference type="InterPro" id="IPR010730">
    <property type="entry name" value="HET"/>
</dbReference>
<dbReference type="Proteomes" id="UP000813461">
    <property type="component" value="Unassembled WGS sequence"/>
</dbReference>
<organism evidence="2 3">
    <name type="scientific">Paraphoma chrysanthemicola</name>
    <dbReference type="NCBI Taxonomy" id="798071"/>
    <lineage>
        <taxon>Eukaryota</taxon>
        <taxon>Fungi</taxon>
        <taxon>Dikarya</taxon>
        <taxon>Ascomycota</taxon>
        <taxon>Pezizomycotina</taxon>
        <taxon>Dothideomycetes</taxon>
        <taxon>Pleosporomycetidae</taxon>
        <taxon>Pleosporales</taxon>
        <taxon>Pleosporineae</taxon>
        <taxon>Phaeosphaeriaceae</taxon>
        <taxon>Paraphoma</taxon>
    </lineage>
</organism>
<dbReference type="OrthoDB" id="5125733at2759"/>
<evidence type="ECO:0000313" key="3">
    <source>
        <dbReference type="Proteomes" id="UP000813461"/>
    </source>
</evidence>
<reference evidence="2" key="1">
    <citation type="journal article" date="2021" name="Nat. Commun.">
        <title>Genetic determinants of endophytism in the Arabidopsis root mycobiome.</title>
        <authorList>
            <person name="Mesny F."/>
            <person name="Miyauchi S."/>
            <person name="Thiergart T."/>
            <person name="Pickel B."/>
            <person name="Atanasova L."/>
            <person name="Karlsson M."/>
            <person name="Huettel B."/>
            <person name="Barry K.W."/>
            <person name="Haridas S."/>
            <person name="Chen C."/>
            <person name="Bauer D."/>
            <person name="Andreopoulos W."/>
            <person name="Pangilinan J."/>
            <person name="LaButti K."/>
            <person name="Riley R."/>
            <person name="Lipzen A."/>
            <person name="Clum A."/>
            <person name="Drula E."/>
            <person name="Henrissat B."/>
            <person name="Kohler A."/>
            <person name="Grigoriev I.V."/>
            <person name="Martin F.M."/>
            <person name="Hacquard S."/>
        </authorList>
    </citation>
    <scope>NUCLEOTIDE SEQUENCE</scope>
    <source>
        <strain evidence="2">MPI-SDFR-AT-0120</strain>
    </source>
</reference>
<dbReference type="Pfam" id="PF06985">
    <property type="entry name" value="HET"/>
    <property type="match status" value="1"/>
</dbReference>
<dbReference type="PANTHER" id="PTHR33112">
    <property type="entry name" value="DOMAIN PROTEIN, PUTATIVE-RELATED"/>
    <property type="match status" value="1"/>
</dbReference>
<accession>A0A8K0RAF4</accession>
<protein>
    <submittedName>
        <fullName evidence="2">Heterokaryon incompatibility protein-domain-containing protein</fullName>
    </submittedName>
</protein>
<comment type="caution">
    <text evidence="2">The sequence shown here is derived from an EMBL/GenBank/DDBJ whole genome shotgun (WGS) entry which is preliminary data.</text>
</comment>
<feature type="domain" description="Heterokaryon incompatibility" evidence="1">
    <location>
        <begin position="271"/>
        <end position="420"/>
    </location>
</feature>
<sequence length="725" mass="82504">MLSMGPDIVCLIVSGVLALIGHTIYLRQSKTTRGASINAKSPHKAVHASPHRHSCQYCRSISINLPSDLSSPDFNFLIRLDLTFSEVTQPAVRDCPFLRDAHETSTLPVNMRIYNHLQTFFDTFSSKSDLHLFTGCKSFTARFLYFMRGLSSRPYHVRFSRVHADSSGTLYARLLHTASRIFEFDVSVEPDDHAARYIHERPLSVNVSSQHTFDQAREWLLECTQNRQSHSDCIHGQHNFTPTRLIHVLRRPDGTIATRIVQNTKGETAKWATLSYCWGGDQPSKTTKANLNDRLTSLPFPDLPKTIQDAIVVTTHLGLSFLWIDALCIVQDDEDDVAHEIASMPEIYSHGICTISASRASSSEEGFLQTHQIDGIYHKPIPLHVTCPDGIPGKIILSSRGSEYRQAKEPIHGRAWCYQERILSPRILDFGHTQVQWICKSKRYADGGSVERAAVTDVLLGHALQNLSQRAIQDRWSDIIWKYTRRDMTFVGDRLLAVSAIATVFAPHLKCDYLAGHWRDLLSLQLAWIAGRPKYSRSGIYVAPSWSWASLSDSVYWDMQDERVPAIEVLDCQVQLQHTFAPFGAVTGGFLELRAQMQEIIWYFNRKNRQVQVEAHAFSCIAEREKCEALPEYLNTIFQGYVSWDALEPDWSKDPDASLKVWCLKLRERSQKGDTLCLFLVPADGVVKSFRRIAAFRIVDAIYRFNPPISRDFFEGCEWQKVRIV</sequence>
<dbReference type="AlphaFoldDB" id="A0A8K0RAF4"/>